<evidence type="ECO:0000313" key="4">
    <source>
        <dbReference type="Proteomes" id="UP000230859"/>
    </source>
</evidence>
<sequence>MAKRNADEKILDVDASMQGTISFKDPVNLRINGSFEGKLDTRGNLTIGENANVKADIQGDRLIIAGKVTGDIIAFESLTAIAPAYIQGNIRTPKLSVAEGSIIEGQLIMTNITGPTAETLSLREVAQYLELEAKVVQEWAEKKKIPARMEKGEWRFSRTVIDKWVQDEKVKS</sequence>
<dbReference type="Pfam" id="PF04519">
    <property type="entry name" value="Bactofilin"/>
    <property type="match status" value="1"/>
</dbReference>
<evidence type="ECO:0000256" key="1">
    <source>
        <dbReference type="ARBA" id="ARBA00044755"/>
    </source>
</evidence>
<organism evidence="3 4">
    <name type="scientific">Candidatus Abzuiibacterium crystallinum</name>
    <dbReference type="NCBI Taxonomy" id="1974748"/>
    <lineage>
        <taxon>Bacteria</taxon>
        <taxon>Pseudomonadati</taxon>
        <taxon>Candidatus Omnitrophota</taxon>
        <taxon>Candidatus Abzuiibacterium</taxon>
    </lineage>
</organism>
<dbReference type="AlphaFoldDB" id="A0A2H0LN45"/>
<protein>
    <recommendedName>
        <fullName evidence="2">Helix-turn-helix domain-containing protein</fullName>
    </recommendedName>
</protein>
<dbReference type="Proteomes" id="UP000230859">
    <property type="component" value="Unassembled WGS sequence"/>
</dbReference>
<proteinExistence type="inferred from homology"/>
<reference evidence="3 4" key="1">
    <citation type="submission" date="2017-09" db="EMBL/GenBank/DDBJ databases">
        <title>Depth-based differentiation of microbial function through sediment-hosted aquifers and enrichment of novel symbionts in the deep terrestrial subsurface.</title>
        <authorList>
            <person name="Probst A.J."/>
            <person name="Ladd B."/>
            <person name="Jarett J.K."/>
            <person name="Geller-Mcgrath D.E."/>
            <person name="Sieber C.M."/>
            <person name="Emerson J.B."/>
            <person name="Anantharaman K."/>
            <person name="Thomas B.C."/>
            <person name="Malmstrom R."/>
            <person name="Stieglmeier M."/>
            <person name="Klingl A."/>
            <person name="Woyke T."/>
            <person name="Ryan C.M."/>
            <person name="Banfield J.F."/>
        </authorList>
    </citation>
    <scope>NUCLEOTIDE SEQUENCE [LARGE SCALE GENOMIC DNA]</scope>
    <source>
        <strain evidence="3">CG11_big_fil_rev_8_21_14_0_20_45_26</strain>
    </source>
</reference>
<evidence type="ECO:0000259" key="2">
    <source>
        <dbReference type="Pfam" id="PF12728"/>
    </source>
</evidence>
<dbReference type="EMBL" id="PCVY01000058">
    <property type="protein sequence ID" value="PIQ85862.1"/>
    <property type="molecule type" value="Genomic_DNA"/>
</dbReference>
<dbReference type="InterPro" id="IPR007607">
    <property type="entry name" value="BacA/B"/>
</dbReference>
<comment type="similarity">
    <text evidence="1">Belongs to the bactofilin family.</text>
</comment>
<evidence type="ECO:0000313" key="3">
    <source>
        <dbReference type="EMBL" id="PIQ85862.1"/>
    </source>
</evidence>
<accession>A0A2H0LN45</accession>
<feature type="domain" description="Helix-turn-helix" evidence="2">
    <location>
        <begin position="120"/>
        <end position="167"/>
    </location>
</feature>
<dbReference type="PANTHER" id="PTHR35024:SF4">
    <property type="entry name" value="POLYMER-FORMING CYTOSKELETAL PROTEIN"/>
    <property type="match status" value="1"/>
</dbReference>
<comment type="caution">
    <text evidence="3">The sequence shown here is derived from an EMBL/GenBank/DDBJ whole genome shotgun (WGS) entry which is preliminary data.</text>
</comment>
<name>A0A2H0LN45_9BACT</name>
<gene>
    <name evidence="3" type="ORF">COV74_06740</name>
</gene>
<dbReference type="PANTHER" id="PTHR35024">
    <property type="entry name" value="HYPOTHETICAL CYTOSOLIC PROTEIN"/>
    <property type="match status" value="1"/>
</dbReference>
<dbReference type="InterPro" id="IPR041657">
    <property type="entry name" value="HTH_17"/>
</dbReference>
<dbReference type="Pfam" id="PF12728">
    <property type="entry name" value="HTH_17"/>
    <property type="match status" value="1"/>
</dbReference>